<accession>A0ABZ0CXD8</accession>
<sequence>MQRFPLLKSWIIGVCFAVGTLLSGCTAVRFAYSQGPELSYWWLDGYADFSEAQIPKVRDTLEAWFRWHRQTQLDDYAQFLVRLQGHAAGPVTPELVCRSYQEALSRVDPMLDKALPMAVDLVRSLTPAQVQHIERKYAKVNREFRNDFLQPDPTERFEASVKRALDRAEMFYGSLDEAQLEALRRGIAASPFNPELWLEERMLRQQEALAMLRRIANDKAISPDQTLASLRVVVAHVQRSPRPHYLEYQQKLLAYNCKLAAQLHNSASREQRASAVKRFKGWEEDARSLAADGRKAP</sequence>
<gene>
    <name evidence="1" type="ORF">RXV79_23330</name>
</gene>
<keyword evidence="2" id="KW-1185">Reference proteome</keyword>
<evidence type="ECO:0000313" key="2">
    <source>
        <dbReference type="Proteomes" id="UP001303946"/>
    </source>
</evidence>
<dbReference type="Pfam" id="PF19795">
    <property type="entry name" value="DUF6279"/>
    <property type="match status" value="1"/>
</dbReference>
<dbReference type="EMBL" id="CP136336">
    <property type="protein sequence ID" value="WOB07826.1"/>
    <property type="molecule type" value="Genomic_DNA"/>
</dbReference>
<evidence type="ECO:0000313" key="1">
    <source>
        <dbReference type="EMBL" id="WOB07826.1"/>
    </source>
</evidence>
<organism evidence="1 2">
    <name type="scientific">Piscinibacter gummiphilus</name>
    <dbReference type="NCBI Taxonomy" id="946333"/>
    <lineage>
        <taxon>Bacteria</taxon>
        <taxon>Pseudomonadati</taxon>
        <taxon>Pseudomonadota</taxon>
        <taxon>Betaproteobacteria</taxon>
        <taxon>Burkholderiales</taxon>
        <taxon>Sphaerotilaceae</taxon>
        <taxon>Piscinibacter</taxon>
    </lineage>
</organism>
<proteinExistence type="predicted"/>
<protein>
    <submittedName>
        <fullName evidence="1">DUF6279 family lipoprotein</fullName>
    </submittedName>
</protein>
<keyword evidence="1" id="KW-0449">Lipoprotein</keyword>
<dbReference type="PROSITE" id="PS51257">
    <property type="entry name" value="PROKAR_LIPOPROTEIN"/>
    <property type="match status" value="1"/>
</dbReference>
<reference evidence="1 2" key="1">
    <citation type="submission" date="2023-10" db="EMBL/GenBank/DDBJ databases">
        <title>Bacteria for the degradation of biodegradable plastic PBAT(Polybutylene adipate terephthalate).</title>
        <authorList>
            <person name="Weon H.-Y."/>
            <person name="Yeon J."/>
        </authorList>
    </citation>
    <scope>NUCLEOTIDE SEQUENCE [LARGE SCALE GENOMIC DNA]</scope>
    <source>
        <strain evidence="1 2">SBD 7-3</strain>
    </source>
</reference>
<dbReference type="RefSeq" id="WP_316700481.1">
    <property type="nucleotide sequence ID" value="NZ_CP136336.1"/>
</dbReference>
<name>A0ABZ0CXD8_9BURK</name>
<dbReference type="Proteomes" id="UP001303946">
    <property type="component" value="Chromosome"/>
</dbReference>